<dbReference type="EMBL" id="JAHESD010000051">
    <property type="protein sequence ID" value="MBT1705277.1"/>
    <property type="molecule type" value="Genomic_DNA"/>
</dbReference>
<accession>A0ABS5VWR3</accession>
<reference evidence="1 2" key="1">
    <citation type="submission" date="2021-05" db="EMBL/GenBank/DDBJ databases">
        <title>A Polyphasic approach of four new species of the genus Ohtaekwangia: Ohtaekwangia histidinii sp. nov., Ohtaekwangia cretensis sp. nov., Ohtaekwangia indiensis sp. nov., Ohtaekwangia reichenbachii sp. nov. from diverse environment.</title>
        <authorList>
            <person name="Octaviana S."/>
        </authorList>
    </citation>
    <scope>NUCLEOTIDE SEQUENCE [LARGE SCALE GENOMIC DNA]</scope>
    <source>
        <strain evidence="1 2">PWU20</strain>
    </source>
</reference>
<evidence type="ECO:0000313" key="2">
    <source>
        <dbReference type="Proteomes" id="UP000772618"/>
    </source>
</evidence>
<protein>
    <submittedName>
        <fullName evidence="1">Nucleotidyl transferase AbiEii/AbiGii toxin family protein</fullName>
    </submittedName>
</protein>
<comment type="caution">
    <text evidence="1">The sequence shown here is derived from an EMBL/GenBank/DDBJ whole genome shotgun (WGS) entry which is preliminary data.</text>
</comment>
<keyword evidence="2" id="KW-1185">Reference proteome</keyword>
<dbReference type="InterPro" id="IPR014942">
    <property type="entry name" value="AbiEii"/>
</dbReference>
<organism evidence="1 2">
    <name type="scientific">Chryseosolibacter indicus</name>
    <dbReference type="NCBI Taxonomy" id="2782351"/>
    <lineage>
        <taxon>Bacteria</taxon>
        <taxon>Pseudomonadati</taxon>
        <taxon>Bacteroidota</taxon>
        <taxon>Cytophagia</taxon>
        <taxon>Cytophagales</taxon>
        <taxon>Chryseotaleaceae</taxon>
        <taxon>Chryseosolibacter</taxon>
    </lineage>
</organism>
<dbReference type="Proteomes" id="UP000772618">
    <property type="component" value="Unassembled WGS sequence"/>
</dbReference>
<dbReference type="Gene3D" id="3.10.450.620">
    <property type="entry name" value="JHP933, nucleotidyltransferase-like core domain"/>
    <property type="match status" value="1"/>
</dbReference>
<evidence type="ECO:0000313" key="1">
    <source>
        <dbReference type="EMBL" id="MBT1705277.1"/>
    </source>
</evidence>
<gene>
    <name evidence="1" type="ORF">KK060_18430</name>
</gene>
<dbReference type="Pfam" id="PF08843">
    <property type="entry name" value="AbiEii"/>
    <property type="match status" value="1"/>
</dbReference>
<keyword evidence="1" id="KW-0808">Transferase</keyword>
<dbReference type="RefSeq" id="WP_254155232.1">
    <property type="nucleotide sequence ID" value="NZ_JAHESD010000051.1"/>
</dbReference>
<proteinExistence type="predicted"/>
<dbReference type="GO" id="GO:0016740">
    <property type="term" value="F:transferase activity"/>
    <property type="evidence" value="ECO:0007669"/>
    <property type="project" value="UniProtKB-KW"/>
</dbReference>
<name>A0ABS5VWR3_9BACT</name>
<sequence length="325" mass="37497">MTFHKSNDFVDAIESAAAHFKMRTIFIEKDYWVTHVLKNLSASKLVDEVIFKGGTSLSKAHDCINRFSEDIDLAILKTEGMSGNQITNKIKETEKIVSAGLDYFQHPLEEKKGRNRRTFYHYTKAITDQNFGQIKDHIQLEINAFTQPVPYENKVIQSYVGQFLAAKAFDEIVKQFGLESFEVNVLTRERTVFEKLLSLVRLSYEGTEKVKGKIRHIYDIHQLLNQTDLKGKILIEDNFKILKWVMEDDAANGIFAGDWLEKPLTDSPLFKDFDSFWKELESTYTSELGELVWSELPKPALVVSSFKEIKSFLEVFDKTAKKTKQ</sequence>